<feature type="compositionally biased region" description="Polar residues" evidence="1">
    <location>
        <begin position="67"/>
        <end position="77"/>
    </location>
</feature>
<feature type="compositionally biased region" description="Basic and acidic residues" evidence="1">
    <location>
        <begin position="999"/>
        <end position="1011"/>
    </location>
</feature>
<feature type="compositionally biased region" description="Acidic residues" evidence="1">
    <location>
        <begin position="920"/>
        <end position="933"/>
    </location>
</feature>
<feature type="compositionally biased region" description="Basic and acidic residues" evidence="1">
    <location>
        <begin position="649"/>
        <end position="660"/>
    </location>
</feature>
<gene>
    <name evidence="2" type="ORF">K435DRAFT_475150</name>
</gene>
<feature type="region of interest" description="Disordered" evidence="1">
    <location>
        <begin position="1"/>
        <end position="77"/>
    </location>
</feature>
<feature type="region of interest" description="Disordered" evidence="1">
    <location>
        <begin position="989"/>
        <end position="1022"/>
    </location>
</feature>
<feature type="compositionally biased region" description="Low complexity" evidence="1">
    <location>
        <begin position="950"/>
        <end position="960"/>
    </location>
</feature>
<organism evidence="2 3">
    <name type="scientific">Dendrothele bispora (strain CBS 962.96)</name>
    <dbReference type="NCBI Taxonomy" id="1314807"/>
    <lineage>
        <taxon>Eukaryota</taxon>
        <taxon>Fungi</taxon>
        <taxon>Dikarya</taxon>
        <taxon>Basidiomycota</taxon>
        <taxon>Agaricomycotina</taxon>
        <taxon>Agaricomycetes</taxon>
        <taxon>Agaricomycetidae</taxon>
        <taxon>Agaricales</taxon>
        <taxon>Agaricales incertae sedis</taxon>
        <taxon>Dendrothele</taxon>
    </lineage>
</organism>
<feature type="compositionally biased region" description="Low complexity" evidence="1">
    <location>
        <begin position="215"/>
        <end position="225"/>
    </location>
</feature>
<feature type="region of interest" description="Disordered" evidence="1">
    <location>
        <begin position="447"/>
        <end position="517"/>
    </location>
</feature>
<feature type="region of interest" description="Disordered" evidence="1">
    <location>
        <begin position="899"/>
        <end position="961"/>
    </location>
</feature>
<dbReference type="Proteomes" id="UP000297245">
    <property type="component" value="Unassembled WGS sequence"/>
</dbReference>
<evidence type="ECO:0000313" key="3">
    <source>
        <dbReference type="Proteomes" id="UP000297245"/>
    </source>
</evidence>
<feature type="compositionally biased region" description="Basic and acidic residues" evidence="1">
    <location>
        <begin position="730"/>
        <end position="743"/>
    </location>
</feature>
<feature type="compositionally biased region" description="Basic and acidic residues" evidence="1">
    <location>
        <begin position="689"/>
        <end position="698"/>
    </location>
</feature>
<keyword evidence="3" id="KW-1185">Reference proteome</keyword>
<dbReference type="AlphaFoldDB" id="A0A4S8KZ78"/>
<feature type="region of interest" description="Disordered" evidence="1">
    <location>
        <begin position="536"/>
        <end position="604"/>
    </location>
</feature>
<feature type="region of interest" description="Disordered" evidence="1">
    <location>
        <begin position="204"/>
        <end position="225"/>
    </location>
</feature>
<feature type="compositionally biased region" description="Polar residues" evidence="1">
    <location>
        <begin position="239"/>
        <end position="251"/>
    </location>
</feature>
<feature type="compositionally biased region" description="Low complexity" evidence="1">
    <location>
        <begin position="579"/>
        <end position="590"/>
    </location>
</feature>
<feature type="compositionally biased region" description="Low complexity" evidence="1">
    <location>
        <begin position="266"/>
        <end position="297"/>
    </location>
</feature>
<evidence type="ECO:0000313" key="2">
    <source>
        <dbReference type="EMBL" id="THU81389.1"/>
    </source>
</evidence>
<feature type="region of interest" description="Disordered" evidence="1">
    <location>
        <begin position="621"/>
        <end position="716"/>
    </location>
</feature>
<feature type="compositionally biased region" description="Polar residues" evidence="1">
    <location>
        <begin position="621"/>
        <end position="637"/>
    </location>
</feature>
<feature type="compositionally biased region" description="Polar residues" evidence="1">
    <location>
        <begin position="497"/>
        <end position="516"/>
    </location>
</feature>
<sequence length="1022" mass="110531">MQPSSPPHKIKRKPAPKVDVSERYPPPDPSDPFLPLSDLRDRSKTCTTFQLYPAQPPKPSHYRPRTHSSSFSSVQLYSDGNATQSLLSDAGEGEQDDNRSILATATDSVRKNAHKRSSMNTYTVVTGEGLGSTFDSDGLRLPMGFDFDRCHSIHPDPLPPPSPETRTSPLLPHVHSAALEMRPDSRNSASGRFTKLFGLKEPTKKRSKNSLMDVSPTSPSEPFSPFIMVSSETREIESRLSSLGESNSQVRSPHRKAVSGAVGHGKSATTIKRTRRISSSSLTSSLYLSAPSSPIRSDYETSTIASVGSTGSVTVTSHRMQSSFSPAMSHRLSRDGNSSSSGSGDVSTPRRGGEHRRKKSRSSKEKSVNVQVRRGGREVQSETESVPRNWRRQFDLEESDMDCESDYVSTGNVLSSRSSGKNAKLVVVPSLDTSGAISRSRSLNYFQNHSHSPSSSSSSSSRPTSCSTTTSISASSYISTPTTTPRSSISRSHFCPGSSTSTSNQRHTSTSSTSTIPLAIIVTPHSPIKPETNLDVQTEKTLSSSSPSPSSSSNSKQKSPRKSHFPTLSPPSSPRHSPRSLTQNLPSSAAGPPPSPSSRSPTRVFSDSVVPTFAAFLSRESLVSENGVGSSTIQQQMDGDEKKKKKKDWSRENSKQRELSTVHASTNKSFGTSTNGLGSGLGVGVGVDDDCHNDKENGGKQQQPQPLQEQRKSGSKFTWGVRKILRALKREKEYHDNGREKRVSSAPSTLGKIGSAVNLSEGSGVGKNGTHDDVQVISLNKYNDDDVYSSVPPSPSHTIGTFVRNNSLRKSSVASFMSSSSSGAVDLHARQYNNSRESGVLEESMDVVVAATAAEIGRPSEKGEIDEMNMTGVQMTGRAVSVDDGSSNDVDVDMVMMVSTGEDESRRCSPPRRPMSTIESEGEFDFEQQEEDLDERKDELGEKEEEESPDVSQPVSVSVDASPISISVSTSKADVQDVDDAELDARLFHRRYRQASRSPRTDSDPEQHVEAVDGPVVELGHA</sequence>
<feature type="compositionally biased region" description="Low complexity" evidence="1">
    <location>
        <begin position="450"/>
        <end position="492"/>
    </location>
</feature>
<feature type="region of interest" description="Disordered" evidence="1">
    <location>
        <begin position="237"/>
        <end position="297"/>
    </location>
</feature>
<reference evidence="2 3" key="1">
    <citation type="journal article" date="2019" name="Nat. Ecol. Evol.">
        <title>Megaphylogeny resolves global patterns of mushroom evolution.</title>
        <authorList>
            <person name="Varga T."/>
            <person name="Krizsan K."/>
            <person name="Foldi C."/>
            <person name="Dima B."/>
            <person name="Sanchez-Garcia M."/>
            <person name="Sanchez-Ramirez S."/>
            <person name="Szollosi G.J."/>
            <person name="Szarkandi J.G."/>
            <person name="Papp V."/>
            <person name="Albert L."/>
            <person name="Andreopoulos W."/>
            <person name="Angelini C."/>
            <person name="Antonin V."/>
            <person name="Barry K.W."/>
            <person name="Bougher N.L."/>
            <person name="Buchanan P."/>
            <person name="Buyck B."/>
            <person name="Bense V."/>
            <person name="Catcheside P."/>
            <person name="Chovatia M."/>
            <person name="Cooper J."/>
            <person name="Damon W."/>
            <person name="Desjardin D."/>
            <person name="Finy P."/>
            <person name="Geml J."/>
            <person name="Haridas S."/>
            <person name="Hughes K."/>
            <person name="Justo A."/>
            <person name="Karasinski D."/>
            <person name="Kautmanova I."/>
            <person name="Kiss B."/>
            <person name="Kocsube S."/>
            <person name="Kotiranta H."/>
            <person name="LaButti K.M."/>
            <person name="Lechner B.E."/>
            <person name="Liimatainen K."/>
            <person name="Lipzen A."/>
            <person name="Lukacs Z."/>
            <person name="Mihaltcheva S."/>
            <person name="Morgado L.N."/>
            <person name="Niskanen T."/>
            <person name="Noordeloos M.E."/>
            <person name="Ohm R.A."/>
            <person name="Ortiz-Santana B."/>
            <person name="Ovrebo C."/>
            <person name="Racz N."/>
            <person name="Riley R."/>
            <person name="Savchenko A."/>
            <person name="Shiryaev A."/>
            <person name="Soop K."/>
            <person name="Spirin V."/>
            <person name="Szebenyi C."/>
            <person name="Tomsovsky M."/>
            <person name="Tulloss R.E."/>
            <person name="Uehling J."/>
            <person name="Grigoriev I.V."/>
            <person name="Vagvolgyi C."/>
            <person name="Papp T."/>
            <person name="Martin F.M."/>
            <person name="Miettinen O."/>
            <person name="Hibbett D.S."/>
            <person name="Nagy L.G."/>
        </authorList>
    </citation>
    <scope>NUCLEOTIDE SEQUENCE [LARGE SCALE GENOMIC DNA]</scope>
    <source>
        <strain evidence="2 3">CBS 962.96</strain>
    </source>
</reference>
<dbReference type="EMBL" id="ML179813">
    <property type="protein sequence ID" value="THU81389.1"/>
    <property type="molecule type" value="Genomic_DNA"/>
</dbReference>
<feature type="region of interest" description="Disordered" evidence="1">
    <location>
        <begin position="730"/>
        <end position="771"/>
    </location>
</feature>
<evidence type="ECO:0000256" key="1">
    <source>
        <dbReference type="SAM" id="MobiDB-lite"/>
    </source>
</evidence>
<protein>
    <submittedName>
        <fullName evidence="2">Uncharacterized protein</fullName>
    </submittedName>
</protein>
<accession>A0A4S8KZ78</accession>
<feature type="compositionally biased region" description="Low complexity" evidence="1">
    <location>
        <begin position="335"/>
        <end position="347"/>
    </location>
</feature>
<feature type="region of interest" description="Disordered" evidence="1">
    <location>
        <begin position="318"/>
        <end position="387"/>
    </location>
</feature>
<name>A0A4S8KZ78_DENBC</name>
<feature type="compositionally biased region" description="Low complexity" evidence="1">
    <location>
        <begin position="543"/>
        <end position="557"/>
    </location>
</feature>
<proteinExistence type="predicted"/>